<dbReference type="PANTHER" id="PTHR37302:SF3">
    <property type="entry name" value="DAMAGE-INDUCIBLE PROTEIN DINB"/>
    <property type="match status" value="1"/>
</dbReference>
<evidence type="ECO:0000256" key="2">
    <source>
        <dbReference type="ARBA" id="ARBA00022723"/>
    </source>
</evidence>
<accession>A0A562SIC6</accession>
<proteinExistence type="inferred from homology"/>
<dbReference type="Pfam" id="PF05163">
    <property type="entry name" value="DinB"/>
    <property type="match status" value="1"/>
</dbReference>
<evidence type="ECO:0000313" key="5">
    <source>
        <dbReference type="Proteomes" id="UP000316778"/>
    </source>
</evidence>
<evidence type="ECO:0000256" key="1">
    <source>
        <dbReference type="ARBA" id="ARBA00008635"/>
    </source>
</evidence>
<dbReference type="InterPro" id="IPR034660">
    <property type="entry name" value="DinB/YfiT-like"/>
</dbReference>
<dbReference type="GO" id="GO:0046872">
    <property type="term" value="F:metal ion binding"/>
    <property type="evidence" value="ECO:0007669"/>
    <property type="project" value="UniProtKB-KW"/>
</dbReference>
<evidence type="ECO:0000256" key="3">
    <source>
        <dbReference type="PIRSR" id="PIRSR607837-1"/>
    </source>
</evidence>
<name>A0A562SIC6_CHIJA</name>
<comment type="similarity">
    <text evidence="1">Belongs to the DinB family.</text>
</comment>
<dbReference type="Gene3D" id="1.20.120.450">
    <property type="entry name" value="dinb family like domain"/>
    <property type="match status" value="1"/>
</dbReference>
<dbReference type="AlphaFoldDB" id="A0A562SIC6"/>
<dbReference type="SUPFAM" id="SSF109854">
    <property type="entry name" value="DinB/YfiT-like putative metalloenzymes"/>
    <property type="match status" value="1"/>
</dbReference>
<dbReference type="InterPro" id="IPR007837">
    <property type="entry name" value="DinB"/>
</dbReference>
<feature type="binding site" evidence="3">
    <location>
        <position position="131"/>
    </location>
    <ligand>
        <name>a divalent metal cation</name>
        <dbReference type="ChEBI" id="CHEBI:60240"/>
    </ligand>
</feature>
<evidence type="ECO:0000313" key="4">
    <source>
        <dbReference type="EMBL" id="TWI80938.1"/>
    </source>
</evidence>
<comment type="caution">
    <text evidence="4">The sequence shown here is derived from an EMBL/GenBank/DDBJ whole genome shotgun (WGS) entry which is preliminary data.</text>
</comment>
<gene>
    <name evidence="4" type="ORF">LX66_5543</name>
</gene>
<keyword evidence="2 3" id="KW-0479">Metal-binding</keyword>
<feature type="binding site" evidence="3">
    <location>
        <position position="135"/>
    </location>
    <ligand>
        <name>a divalent metal cation</name>
        <dbReference type="ChEBI" id="CHEBI:60240"/>
    </ligand>
</feature>
<dbReference type="PANTHER" id="PTHR37302">
    <property type="entry name" value="SLR1116 PROTEIN"/>
    <property type="match status" value="1"/>
</dbReference>
<protein>
    <submittedName>
        <fullName evidence="4">Putative damage-inducible protein DinB</fullName>
    </submittedName>
</protein>
<sequence>MNVLWTAQYDMVQMARAVLLDYCDTVSPADFVAENTGFGRGGSMRNLLVHIGHTYQYWTGFHALGREMEYPSYEKVPDVSACRDFFRSIDQLVETFISHYRDADAVQLASRRDDKVTVTTPLQVFTHVITHEFHHKGQILSISRHLGYTPVDTDIIR</sequence>
<dbReference type="EMBL" id="VLLG01000008">
    <property type="protein sequence ID" value="TWI80938.1"/>
    <property type="molecule type" value="Genomic_DNA"/>
</dbReference>
<dbReference type="RefSeq" id="WP_211366599.1">
    <property type="nucleotide sequence ID" value="NZ_BAAAFY010000003.1"/>
</dbReference>
<keyword evidence="5" id="KW-1185">Reference proteome</keyword>
<dbReference type="Proteomes" id="UP000316778">
    <property type="component" value="Unassembled WGS sequence"/>
</dbReference>
<reference evidence="4 5" key="1">
    <citation type="journal article" date="2013" name="Stand. Genomic Sci.">
        <title>Genomic Encyclopedia of Type Strains, Phase I: The one thousand microbial genomes (KMG-I) project.</title>
        <authorList>
            <person name="Kyrpides N.C."/>
            <person name="Woyke T."/>
            <person name="Eisen J.A."/>
            <person name="Garrity G."/>
            <person name="Lilburn T.G."/>
            <person name="Beck B.J."/>
            <person name="Whitman W.B."/>
            <person name="Hugenholtz P."/>
            <person name="Klenk H.P."/>
        </authorList>
    </citation>
    <scope>NUCLEOTIDE SEQUENCE [LARGE SCALE GENOMIC DNA]</scope>
    <source>
        <strain evidence="4 5">DSM 13484</strain>
    </source>
</reference>
<organism evidence="4 5">
    <name type="scientific">Chitinophaga japonensis</name>
    <name type="common">Flexibacter japonensis</name>
    <dbReference type="NCBI Taxonomy" id="104662"/>
    <lineage>
        <taxon>Bacteria</taxon>
        <taxon>Pseudomonadati</taxon>
        <taxon>Bacteroidota</taxon>
        <taxon>Chitinophagia</taxon>
        <taxon>Chitinophagales</taxon>
        <taxon>Chitinophagaceae</taxon>
        <taxon>Chitinophaga</taxon>
    </lineage>
</organism>
<feature type="binding site" evidence="3">
    <location>
        <position position="50"/>
    </location>
    <ligand>
        <name>a divalent metal cation</name>
        <dbReference type="ChEBI" id="CHEBI:60240"/>
    </ligand>
</feature>